<name>A0A849C3W7_9NOCA</name>
<organism evidence="6 7">
    <name type="scientific">Nocardia uniformis</name>
    <dbReference type="NCBI Taxonomy" id="53432"/>
    <lineage>
        <taxon>Bacteria</taxon>
        <taxon>Bacillati</taxon>
        <taxon>Actinomycetota</taxon>
        <taxon>Actinomycetes</taxon>
        <taxon>Mycobacteriales</taxon>
        <taxon>Nocardiaceae</taxon>
        <taxon>Nocardia</taxon>
    </lineage>
</organism>
<feature type="DNA-binding region" description="H-T-H motif" evidence="4">
    <location>
        <begin position="42"/>
        <end position="61"/>
    </location>
</feature>
<dbReference type="PANTHER" id="PTHR30055:SF234">
    <property type="entry name" value="HTH-TYPE TRANSCRIPTIONAL REGULATOR BETI"/>
    <property type="match status" value="1"/>
</dbReference>
<keyword evidence="1" id="KW-0805">Transcription regulation</keyword>
<evidence type="ECO:0000256" key="4">
    <source>
        <dbReference type="PROSITE-ProRule" id="PRU00335"/>
    </source>
</evidence>
<accession>A0A849C3W7</accession>
<dbReference type="EMBL" id="JABELX010000004">
    <property type="protein sequence ID" value="NNH70467.1"/>
    <property type="molecule type" value="Genomic_DNA"/>
</dbReference>
<gene>
    <name evidence="6" type="ORF">HLB23_11435</name>
</gene>
<sequence length="213" mass="23032">MAVQVDAPRANSAPPAAVDATADRILDAALTVFGSTGIRGTSMEDVARAAKLARSGVYRYFRTKNDLIEAAVMRELQRYLYEFDEATAELHEPSDIAVEGFVFTVRFADSSPILGKLLRTDSDLIPYLTIQGGSLIAVARAFLVDRIQSEAQWSGDWETPQEVAETAVRLAMSFVTNRDSCVDLGDDTAVRGYATRVIAPLATLFTVGPASPP</sequence>
<dbReference type="InterPro" id="IPR040611">
    <property type="entry name" value="AlkX_C"/>
</dbReference>
<dbReference type="Pfam" id="PF00440">
    <property type="entry name" value="TetR_N"/>
    <property type="match status" value="1"/>
</dbReference>
<dbReference type="Pfam" id="PF18556">
    <property type="entry name" value="TetR_C_35"/>
    <property type="match status" value="1"/>
</dbReference>
<dbReference type="GO" id="GO:0000976">
    <property type="term" value="F:transcription cis-regulatory region binding"/>
    <property type="evidence" value="ECO:0007669"/>
    <property type="project" value="TreeGrafter"/>
</dbReference>
<protein>
    <submittedName>
        <fullName evidence="6">TetR/AcrR family transcriptional regulator</fullName>
    </submittedName>
</protein>
<evidence type="ECO:0000256" key="1">
    <source>
        <dbReference type="ARBA" id="ARBA00023015"/>
    </source>
</evidence>
<evidence type="ECO:0000256" key="3">
    <source>
        <dbReference type="ARBA" id="ARBA00023163"/>
    </source>
</evidence>
<dbReference type="GO" id="GO:0003700">
    <property type="term" value="F:DNA-binding transcription factor activity"/>
    <property type="evidence" value="ECO:0007669"/>
    <property type="project" value="TreeGrafter"/>
</dbReference>
<evidence type="ECO:0000259" key="5">
    <source>
        <dbReference type="PROSITE" id="PS50977"/>
    </source>
</evidence>
<dbReference type="AlphaFoldDB" id="A0A849C3W7"/>
<evidence type="ECO:0000256" key="2">
    <source>
        <dbReference type="ARBA" id="ARBA00023125"/>
    </source>
</evidence>
<dbReference type="Proteomes" id="UP000586827">
    <property type="component" value="Unassembled WGS sequence"/>
</dbReference>
<dbReference type="SUPFAM" id="SSF46689">
    <property type="entry name" value="Homeodomain-like"/>
    <property type="match status" value="1"/>
</dbReference>
<reference evidence="6 7" key="1">
    <citation type="submission" date="2020-05" db="EMBL/GenBank/DDBJ databases">
        <title>MicrobeNet Type strains.</title>
        <authorList>
            <person name="Nicholson A.C."/>
        </authorList>
    </citation>
    <scope>NUCLEOTIDE SEQUENCE [LARGE SCALE GENOMIC DNA]</scope>
    <source>
        <strain evidence="6 7">JCM 3224</strain>
    </source>
</reference>
<keyword evidence="3" id="KW-0804">Transcription</keyword>
<feature type="domain" description="HTH tetR-type" evidence="5">
    <location>
        <begin position="19"/>
        <end position="79"/>
    </location>
</feature>
<keyword evidence="2 4" id="KW-0238">DNA-binding</keyword>
<evidence type="ECO:0000313" key="6">
    <source>
        <dbReference type="EMBL" id="NNH70467.1"/>
    </source>
</evidence>
<evidence type="ECO:0000313" key="7">
    <source>
        <dbReference type="Proteomes" id="UP000586827"/>
    </source>
</evidence>
<dbReference type="InterPro" id="IPR001647">
    <property type="entry name" value="HTH_TetR"/>
</dbReference>
<comment type="caution">
    <text evidence="6">The sequence shown here is derived from an EMBL/GenBank/DDBJ whole genome shotgun (WGS) entry which is preliminary data.</text>
</comment>
<dbReference type="InterPro" id="IPR050109">
    <property type="entry name" value="HTH-type_TetR-like_transc_reg"/>
</dbReference>
<proteinExistence type="predicted"/>
<dbReference type="PANTHER" id="PTHR30055">
    <property type="entry name" value="HTH-TYPE TRANSCRIPTIONAL REGULATOR RUTR"/>
    <property type="match status" value="1"/>
</dbReference>
<dbReference type="InterPro" id="IPR009057">
    <property type="entry name" value="Homeodomain-like_sf"/>
</dbReference>
<dbReference type="Gene3D" id="1.10.357.10">
    <property type="entry name" value="Tetracycline Repressor, domain 2"/>
    <property type="match status" value="1"/>
</dbReference>
<keyword evidence="7" id="KW-1185">Reference proteome</keyword>
<dbReference type="RefSeq" id="WP_067526671.1">
    <property type="nucleotide sequence ID" value="NZ_JABELX010000004.1"/>
</dbReference>
<dbReference type="PROSITE" id="PS50977">
    <property type="entry name" value="HTH_TETR_2"/>
    <property type="match status" value="1"/>
</dbReference>
<dbReference type="PRINTS" id="PR00455">
    <property type="entry name" value="HTHTETR"/>
</dbReference>